<dbReference type="PANTHER" id="PTHR13504:SF38">
    <property type="entry name" value="FIDO DOMAIN-CONTAINING PROTEIN"/>
    <property type="match status" value="1"/>
</dbReference>
<evidence type="ECO:0000256" key="3">
    <source>
        <dbReference type="PIRSR" id="PIRSR640198-3"/>
    </source>
</evidence>
<evidence type="ECO:0000313" key="5">
    <source>
        <dbReference type="EMBL" id="HEC79110.1"/>
    </source>
</evidence>
<sequence length="345" mass="39701">MFKPNFRYTHKIVNLLTKISAAREVVLNSPLIPRWEVALRREAIIRSAHSSTHIEGNRLNLEQVSKLARGRKITATRKDKQEVLNYLAVLKNLERLISGDNPTVKDILRIHRLVTKGTLEHKEDCGAFRTRYVVVGNPVTGEVYFRPPPNKDVPGLIKELVDWMNSKEANEIEPVVEAGIVHYEFVRIHPFIDGNGRTARVLATWILYKRGFDTKQFFALDDYYDSDRPAYYAALQSVNQSTLDLTKWLEYFTEGVYISVQAVKERVIRLSSERLRKAKRGQIALTERQMRIVEFINQNGKITNRDVRGMFKISNRAALDEINRLLKLGVLKSVGKGRSVHYELA</sequence>
<dbReference type="PANTHER" id="PTHR13504">
    <property type="entry name" value="FIDO DOMAIN-CONTAINING PROTEIN DDB_G0283145"/>
    <property type="match status" value="1"/>
</dbReference>
<dbReference type="EMBL" id="DRIG01000087">
    <property type="protein sequence ID" value="HEC79110.1"/>
    <property type="molecule type" value="Genomic_DNA"/>
</dbReference>
<dbReference type="InterPro" id="IPR003812">
    <property type="entry name" value="Fido"/>
</dbReference>
<dbReference type="AlphaFoldDB" id="A0A9C9ENC3"/>
<keyword evidence="2" id="KW-0067">ATP-binding</keyword>
<accession>A0A9C9ENC3</accession>
<name>A0A9C9ENC3_UNCW3</name>
<dbReference type="Gene3D" id="1.10.3290.10">
    <property type="entry name" value="Fido-like domain"/>
    <property type="match status" value="1"/>
</dbReference>
<dbReference type="SUPFAM" id="SSF140931">
    <property type="entry name" value="Fic-like"/>
    <property type="match status" value="1"/>
</dbReference>
<dbReference type="GO" id="GO:0005524">
    <property type="term" value="F:ATP binding"/>
    <property type="evidence" value="ECO:0007669"/>
    <property type="project" value="UniProtKB-KW"/>
</dbReference>
<gene>
    <name evidence="5" type="ORF">ENI34_08230</name>
</gene>
<feature type="site" description="Important for autoinhibition of adenylyltransferase activity" evidence="3">
    <location>
        <position position="55"/>
    </location>
</feature>
<reference evidence="5" key="1">
    <citation type="journal article" date="2020" name="mSystems">
        <title>Genome- and Community-Level Interaction Insights into Carbon Utilization and Element Cycling Functions of Hydrothermarchaeota in Hydrothermal Sediment.</title>
        <authorList>
            <person name="Zhou Z."/>
            <person name="Liu Y."/>
            <person name="Xu W."/>
            <person name="Pan J."/>
            <person name="Luo Z.H."/>
            <person name="Li M."/>
        </authorList>
    </citation>
    <scope>NUCLEOTIDE SEQUENCE</scope>
    <source>
        <strain evidence="5">HyVt-388</strain>
    </source>
</reference>
<feature type="domain" description="Fido" evidence="4">
    <location>
        <begin position="102"/>
        <end position="254"/>
    </location>
</feature>
<feature type="active site" evidence="1">
    <location>
        <position position="189"/>
    </location>
</feature>
<evidence type="ECO:0000256" key="2">
    <source>
        <dbReference type="PIRSR" id="PIRSR640198-2"/>
    </source>
</evidence>
<feature type="binding site" evidence="2">
    <location>
        <begin position="193"/>
        <end position="200"/>
    </location>
    <ligand>
        <name>ATP</name>
        <dbReference type="ChEBI" id="CHEBI:30616"/>
    </ligand>
</feature>
<dbReference type="InterPro" id="IPR036390">
    <property type="entry name" value="WH_DNA-bd_sf"/>
</dbReference>
<keyword evidence="2" id="KW-0547">Nucleotide-binding</keyword>
<proteinExistence type="predicted"/>
<organism evidence="5 6">
    <name type="scientific">candidate division WOR-3 bacterium</name>
    <dbReference type="NCBI Taxonomy" id="2052148"/>
    <lineage>
        <taxon>Bacteria</taxon>
        <taxon>Bacteria division WOR-3</taxon>
    </lineage>
</organism>
<evidence type="ECO:0000256" key="1">
    <source>
        <dbReference type="PIRSR" id="PIRSR640198-1"/>
    </source>
</evidence>
<dbReference type="InterPro" id="IPR040198">
    <property type="entry name" value="Fido_containing"/>
</dbReference>
<evidence type="ECO:0000313" key="6">
    <source>
        <dbReference type="Proteomes" id="UP000885826"/>
    </source>
</evidence>
<feature type="binding site" evidence="2">
    <location>
        <position position="239"/>
    </location>
    <ligand>
        <name>ATP</name>
        <dbReference type="ChEBI" id="CHEBI:30616"/>
    </ligand>
</feature>
<dbReference type="InterPro" id="IPR036597">
    <property type="entry name" value="Fido-like_dom_sf"/>
</dbReference>
<dbReference type="Gene3D" id="1.10.10.10">
    <property type="entry name" value="Winged helix-like DNA-binding domain superfamily/Winged helix DNA-binding domain"/>
    <property type="match status" value="1"/>
</dbReference>
<feature type="binding site" evidence="2">
    <location>
        <begin position="231"/>
        <end position="232"/>
    </location>
    <ligand>
        <name>ATP</name>
        <dbReference type="ChEBI" id="CHEBI:30616"/>
    </ligand>
</feature>
<protein>
    <submittedName>
        <fullName evidence="5">Fic family protein</fullName>
    </submittedName>
</protein>
<dbReference type="InterPro" id="IPR036388">
    <property type="entry name" value="WH-like_DNA-bd_sf"/>
</dbReference>
<dbReference type="Pfam" id="PF02661">
    <property type="entry name" value="Fic"/>
    <property type="match status" value="1"/>
</dbReference>
<dbReference type="PROSITE" id="PS51459">
    <property type="entry name" value="FIDO"/>
    <property type="match status" value="1"/>
</dbReference>
<dbReference type="Proteomes" id="UP000885826">
    <property type="component" value="Unassembled WGS sequence"/>
</dbReference>
<dbReference type="SUPFAM" id="SSF46785">
    <property type="entry name" value="Winged helix' DNA-binding domain"/>
    <property type="match status" value="1"/>
</dbReference>
<evidence type="ECO:0000259" key="4">
    <source>
        <dbReference type="PROSITE" id="PS51459"/>
    </source>
</evidence>
<comment type="caution">
    <text evidence="5">The sequence shown here is derived from an EMBL/GenBank/DDBJ whole genome shotgun (WGS) entry which is preliminary data.</text>
</comment>